<keyword evidence="2" id="KW-1185">Reference proteome</keyword>
<organism evidence="1 2">
    <name type="scientific">Populus trichocarpa</name>
    <name type="common">Western balsam poplar</name>
    <name type="synonym">Populus balsamifera subsp. trichocarpa</name>
    <dbReference type="NCBI Taxonomy" id="3694"/>
    <lineage>
        <taxon>Eukaryota</taxon>
        <taxon>Viridiplantae</taxon>
        <taxon>Streptophyta</taxon>
        <taxon>Embryophyta</taxon>
        <taxon>Tracheophyta</taxon>
        <taxon>Spermatophyta</taxon>
        <taxon>Magnoliopsida</taxon>
        <taxon>eudicotyledons</taxon>
        <taxon>Gunneridae</taxon>
        <taxon>Pentapetalae</taxon>
        <taxon>rosids</taxon>
        <taxon>fabids</taxon>
        <taxon>Malpighiales</taxon>
        <taxon>Salicaceae</taxon>
        <taxon>Saliceae</taxon>
        <taxon>Populus</taxon>
    </lineage>
</organism>
<protein>
    <submittedName>
        <fullName evidence="1">Uncharacterized protein</fullName>
    </submittedName>
</protein>
<evidence type="ECO:0000313" key="2">
    <source>
        <dbReference type="Proteomes" id="UP000006729"/>
    </source>
</evidence>
<dbReference type="EMBL" id="CM009308">
    <property type="protein sequence ID" value="PNS90322.1"/>
    <property type="molecule type" value="Genomic_DNA"/>
</dbReference>
<reference evidence="1 2" key="1">
    <citation type="journal article" date="2006" name="Science">
        <title>The genome of black cottonwood, Populus trichocarpa (Torr. &amp; Gray).</title>
        <authorList>
            <person name="Tuskan G.A."/>
            <person name="Difazio S."/>
            <person name="Jansson S."/>
            <person name="Bohlmann J."/>
            <person name="Grigoriev I."/>
            <person name="Hellsten U."/>
            <person name="Putnam N."/>
            <person name="Ralph S."/>
            <person name="Rombauts S."/>
            <person name="Salamov A."/>
            <person name="Schein J."/>
            <person name="Sterck L."/>
            <person name="Aerts A."/>
            <person name="Bhalerao R.R."/>
            <person name="Bhalerao R.P."/>
            <person name="Blaudez D."/>
            <person name="Boerjan W."/>
            <person name="Brun A."/>
            <person name="Brunner A."/>
            <person name="Busov V."/>
            <person name="Campbell M."/>
            <person name="Carlson J."/>
            <person name="Chalot M."/>
            <person name="Chapman J."/>
            <person name="Chen G.L."/>
            <person name="Cooper D."/>
            <person name="Coutinho P.M."/>
            <person name="Couturier J."/>
            <person name="Covert S."/>
            <person name="Cronk Q."/>
            <person name="Cunningham R."/>
            <person name="Davis J."/>
            <person name="Degroeve S."/>
            <person name="Dejardin A."/>
            <person name="Depamphilis C."/>
            <person name="Detter J."/>
            <person name="Dirks B."/>
            <person name="Dubchak I."/>
            <person name="Duplessis S."/>
            <person name="Ehlting J."/>
            <person name="Ellis B."/>
            <person name="Gendler K."/>
            <person name="Goodstein D."/>
            <person name="Gribskov M."/>
            <person name="Grimwood J."/>
            <person name="Groover A."/>
            <person name="Gunter L."/>
            <person name="Hamberger B."/>
            <person name="Heinze B."/>
            <person name="Helariutta Y."/>
            <person name="Henrissat B."/>
            <person name="Holligan D."/>
            <person name="Holt R."/>
            <person name="Huang W."/>
            <person name="Islam-Faridi N."/>
            <person name="Jones S."/>
            <person name="Jones-Rhoades M."/>
            <person name="Jorgensen R."/>
            <person name="Joshi C."/>
            <person name="Kangasjarvi J."/>
            <person name="Karlsson J."/>
            <person name="Kelleher C."/>
            <person name="Kirkpatrick R."/>
            <person name="Kirst M."/>
            <person name="Kohler A."/>
            <person name="Kalluri U."/>
            <person name="Larimer F."/>
            <person name="Leebens-Mack J."/>
            <person name="Leple J.C."/>
            <person name="Locascio P."/>
            <person name="Lou Y."/>
            <person name="Lucas S."/>
            <person name="Martin F."/>
            <person name="Montanini B."/>
            <person name="Napoli C."/>
            <person name="Nelson D.R."/>
            <person name="Nelson C."/>
            <person name="Nieminen K."/>
            <person name="Nilsson O."/>
            <person name="Pereda V."/>
            <person name="Peter G."/>
            <person name="Philippe R."/>
            <person name="Pilate G."/>
            <person name="Poliakov A."/>
            <person name="Razumovskaya J."/>
            <person name="Richardson P."/>
            <person name="Rinaldi C."/>
            <person name="Ritland K."/>
            <person name="Rouze P."/>
            <person name="Ryaboy D."/>
            <person name="Schmutz J."/>
            <person name="Schrader J."/>
            <person name="Segerman B."/>
            <person name="Shin H."/>
            <person name="Siddiqui A."/>
            <person name="Sterky F."/>
            <person name="Terry A."/>
            <person name="Tsai C.J."/>
            <person name="Uberbacher E."/>
            <person name="Unneberg P."/>
            <person name="Vahala J."/>
            <person name="Wall K."/>
            <person name="Wessler S."/>
            <person name="Yang G."/>
            <person name="Yin T."/>
            <person name="Douglas C."/>
            <person name="Marra M."/>
            <person name="Sandberg G."/>
            <person name="Van de Peer Y."/>
            <person name="Rokhsar D."/>
        </authorList>
    </citation>
    <scope>NUCLEOTIDE SEQUENCE [LARGE SCALE GENOMIC DNA]</scope>
    <source>
        <strain evidence="2">cv. Nisqually</strain>
    </source>
</reference>
<sequence>MAGGQWDFDGKEINVENIDSFSLFNLRKIIIAVLFMEKLIRYIASDGEAVSIIHDDQGCAKSPEDVVADVTKLLENCWIPI</sequence>
<gene>
    <name evidence="1" type="ORF">POPTR_019G038800</name>
</gene>
<proteinExistence type="predicted"/>
<name>A0A2K1WP68_POPTR</name>
<accession>A0A2K1WP68</accession>
<dbReference type="InParanoid" id="A0A2K1WP68"/>
<dbReference type="Proteomes" id="UP000006729">
    <property type="component" value="Chromosome 19"/>
</dbReference>
<dbReference type="AlphaFoldDB" id="A0A2K1WP68"/>
<evidence type="ECO:0000313" key="1">
    <source>
        <dbReference type="EMBL" id="PNS90322.1"/>
    </source>
</evidence>